<evidence type="ECO:0000313" key="2">
    <source>
        <dbReference type="EMBL" id="KNZ50366.1"/>
    </source>
</evidence>
<gene>
    <name evidence="2" type="ORF">VP01_4463g1</name>
</gene>
<organism evidence="2 3">
    <name type="scientific">Puccinia sorghi</name>
    <dbReference type="NCBI Taxonomy" id="27349"/>
    <lineage>
        <taxon>Eukaryota</taxon>
        <taxon>Fungi</taxon>
        <taxon>Dikarya</taxon>
        <taxon>Basidiomycota</taxon>
        <taxon>Pucciniomycotina</taxon>
        <taxon>Pucciniomycetes</taxon>
        <taxon>Pucciniales</taxon>
        <taxon>Pucciniaceae</taxon>
        <taxon>Puccinia</taxon>
    </lineage>
</organism>
<feature type="compositionally biased region" description="Polar residues" evidence="1">
    <location>
        <begin position="283"/>
        <end position="294"/>
    </location>
</feature>
<dbReference type="AlphaFoldDB" id="A0A0L6UPB9"/>
<dbReference type="VEuPathDB" id="FungiDB:VP01_4463g1"/>
<keyword evidence="3" id="KW-1185">Reference proteome</keyword>
<feature type="region of interest" description="Disordered" evidence="1">
    <location>
        <begin position="43"/>
        <end position="62"/>
    </location>
</feature>
<sequence>MVQRAPLYLARQCVRIAFNLGLVTGAEEEIKLVTSAHKKKEAALPCTRDPTQQSKETLPRKMTNDLKDLEKSLPPLPKNLRNYRRLERGMDLDQGISLLVVNERAALIVLALGQSTLVPPPVEIQTLPQNRWEPKAVVNTKSQEPLVTVVAQNHGNVTVAAAMMLSSPPRIIQSPHLEEVQAKPNLINRQIMNALEIFKTQYQIYSAQREAQDYLTIRGMLEQRAATQTLLVMIAGAGGMGDLCNTWNPRLTLNQLQERERAQEEEFLRVATGHPPMAPYVSQGGTLSPMRDNQ</sequence>
<evidence type="ECO:0000256" key="1">
    <source>
        <dbReference type="SAM" id="MobiDB-lite"/>
    </source>
</evidence>
<evidence type="ECO:0000313" key="3">
    <source>
        <dbReference type="Proteomes" id="UP000037035"/>
    </source>
</evidence>
<comment type="caution">
    <text evidence="2">The sequence shown here is derived from an EMBL/GenBank/DDBJ whole genome shotgun (WGS) entry which is preliminary data.</text>
</comment>
<reference evidence="2 3" key="1">
    <citation type="submission" date="2015-08" db="EMBL/GenBank/DDBJ databases">
        <title>Next Generation Sequencing and Analysis of the Genome of Puccinia sorghi L Schw, the Causal Agent of Maize Common Rust.</title>
        <authorList>
            <person name="Rochi L."/>
            <person name="Burguener G."/>
            <person name="Darino M."/>
            <person name="Turjanski A."/>
            <person name="Kreff E."/>
            <person name="Dieguez M.J."/>
            <person name="Sacco F."/>
        </authorList>
    </citation>
    <scope>NUCLEOTIDE SEQUENCE [LARGE SCALE GENOMIC DNA]</scope>
    <source>
        <strain evidence="2 3">RO10H11247</strain>
    </source>
</reference>
<feature type="region of interest" description="Disordered" evidence="1">
    <location>
        <begin position="274"/>
        <end position="294"/>
    </location>
</feature>
<dbReference type="EMBL" id="LAVV01009572">
    <property type="protein sequence ID" value="KNZ50366.1"/>
    <property type="molecule type" value="Genomic_DNA"/>
</dbReference>
<protein>
    <submittedName>
        <fullName evidence="2">Uncharacterized protein</fullName>
    </submittedName>
</protein>
<name>A0A0L6UPB9_9BASI</name>
<proteinExistence type="predicted"/>
<dbReference type="Proteomes" id="UP000037035">
    <property type="component" value="Unassembled WGS sequence"/>
</dbReference>
<accession>A0A0L6UPB9</accession>